<proteinExistence type="predicted"/>
<evidence type="ECO:0000259" key="6">
    <source>
        <dbReference type="PROSITE" id="PS50835"/>
    </source>
</evidence>
<keyword evidence="3" id="KW-0325">Glycoprotein</keyword>
<evidence type="ECO:0000256" key="3">
    <source>
        <dbReference type="ARBA" id="ARBA00023180"/>
    </source>
</evidence>
<dbReference type="Pfam" id="PF13927">
    <property type="entry name" value="Ig_3"/>
    <property type="match status" value="8"/>
</dbReference>
<feature type="domain" description="Ig-like" evidence="6">
    <location>
        <begin position="1198"/>
        <end position="1264"/>
    </location>
</feature>
<feature type="domain" description="Ig-like" evidence="6">
    <location>
        <begin position="1081"/>
        <end position="1190"/>
    </location>
</feature>
<feature type="chain" id="PRO_5035915895" evidence="5">
    <location>
        <begin position="23"/>
        <end position="1295"/>
    </location>
</feature>
<reference evidence="7" key="1">
    <citation type="submission" date="2021-05" db="EMBL/GenBank/DDBJ databases">
        <authorList>
            <person name="Tigano A."/>
        </authorList>
    </citation>
    <scope>NUCLEOTIDE SEQUENCE</scope>
</reference>
<keyword evidence="2" id="KW-1015">Disulfide bond</keyword>
<evidence type="ECO:0000313" key="8">
    <source>
        <dbReference type="Proteomes" id="UP000677803"/>
    </source>
</evidence>
<dbReference type="SMART" id="SM00408">
    <property type="entry name" value="IGc2"/>
    <property type="match status" value="12"/>
</dbReference>
<feature type="domain" description="Ig-like" evidence="6">
    <location>
        <begin position="747"/>
        <end position="822"/>
    </location>
</feature>
<dbReference type="Gene3D" id="2.60.40.10">
    <property type="entry name" value="Immunoglobulins"/>
    <property type="match status" value="14"/>
</dbReference>
<dbReference type="PANTHER" id="PTHR44337">
    <property type="entry name" value="CARCINOEMBRYONIC ANTIGEN-RELATED CELL ADHESION MOLECULE 8"/>
    <property type="match status" value="1"/>
</dbReference>
<keyword evidence="8" id="KW-1185">Reference proteome</keyword>
<feature type="signal peptide" evidence="5">
    <location>
        <begin position="1"/>
        <end position="22"/>
    </location>
</feature>
<feature type="domain" description="Ig-like" evidence="6">
    <location>
        <begin position="484"/>
        <end position="563"/>
    </location>
</feature>
<feature type="domain" description="Ig-like" evidence="6">
    <location>
        <begin position="1015"/>
        <end position="1080"/>
    </location>
</feature>
<feature type="domain" description="Ig-like" evidence="6">
    <location>
        <begin position="107"/>
        <end position="212"/>
    </location>
</feature>
<comment type="caution">
    <text evidence="7">The sequence shown here is derived from an EMBL/GenBank/DDBJ whole genome shotgun (WGS) entry which is preliminary data.</text>
</comment>
<dbReference type="Proteomes" id="UP000677803">
    <property type="component" value="Unassembled WGS sequence"/>
</dbReference>
<dbReference type="InterPro" id="IPR052598">
    <property type="entry name" value="IgSF_CEA-related"/>
</dbReference>
<sequence length="1295" mass="142212">MEKKLDGTSVIAFLFLMHSVLAVEVKPSINPAVVGGTVTLSLSPSVTLKAGSWAVGESQILTWLGDQQAVFSGYTGRAFVNTTTGALTLSLLSIEDSGLYWVQSSDPKLTARASVSVVEPVSNVSVSVNQSCLTEFQHSALMKCSMSTGSSLRVVWMNRSSEVTASDRVLLSQENSMLTIPNVTRYDSGPFRCSVFNPVSNGTNGPDNMALTVNGLNISFFASGSNLTMLCAADSNPPAQLQWAFRGKLLNRTDTLLKLHYVVEAQSGPYSCLAFNNHTQTHNHITTHIVISNNVQSQHIHASKNPVAVGSNVTIFSTDTVQLGSWRFNEKTIVSIYPGGAEIFMDRITFNSSTSSLTIESVTLNDSGVYMLEKLREDGFLEKLELSVQVPISNVTLQAKANSLVEFNDTAVLKCSAAIGTSLSYEWMKDNTTITDGVQFSSNKDTLTIANVTRDDMGQYSCIVSNGLGNKTTNIVYLNINYGPSHTTIMVMPTMEVYKSGSNITLSCATDSNPEATIQWMFDDKSLNHSDQTLQLQNVAEKQTGLYKCVFYNSVTLRSSNVSARIWVMDPISAVVIRHASGPAILHESFTLKCDVTGPVDSIQWMKDGEIISVKNRTTFGEGNKTLTLNPVEHSDGGYYKCWASNRVSNMTSAPFEVQVNYGPEMPTITGSNVVKRGDNVTLRCNAKSTPTSSYKWHFDGDNVSNMSEYVTPPLTKELSGKYVCMAFNNITGKNSSTYIMITVVDPIEEVKVKDQMKAAVENSSFSLMCDVTGDVDHIHWMKNDEYIHGNDTTQLTNDNRTVLFTAVKRSDAGHYRCMAKNTFGMMTSDHYMLVVNYGPEMPTITGPNVLKRGDNVTLRCNAKSNPSSSYKWHFDGDNVSNMSDYATPPLTKELSGKYVCMAFNNITGKNSSTHIMITVVDPIEKVEVEGQMEPAVENSSYKLMCTVTGDADHIYWMKNDEHLNSSTIIFSMGKNMVTFMPVERSDSGEYQCMAKNAFGNMTSDPYNLVVNYGPETPMVGGRPAAETGSYVDFTCSAVSEPPSYFTWWFNDTQVANTSDFTAGPMTLNMSGEYTCKAHNPVTRQNSTKSTSLTVIEAMESVKVQNKSTPINQQNFTLVCEVVGPYNWTYWMKDGMYLNTSTMGQNMSYYVEKNMLHFTPVTRADDGTYTCIAVNQAANHSNGPVSVTISGPVVGERGDPISLSCSADSRPDCEFYWYLNNHLMSEAVGSVVSVFNINEYVGNYTCVAKNPVTNITMFQHKTLTIPGHASTIHLPTQGGLMMMGMFALSAHMLLR</sequence>
<dbReference type="CDD" id="cd00096">
    <property type="entry name" value="Ig"/>
    <property type="match status" value="1"/>
</dbReference>
<dbReference type="InterPro" id="IPR013098">
    <property type="entry name" value="Ig_I-set"/>
</dbReference>
<feature type="domain" description="Ig-like" evidence="6">
    <location>
        <begin position="224"/>
        <end position="292"/>
    </location>
</feature>
<dbReference type="EMBL" id="CAJRST010038888">
    <property type="protein sequence ID" value="CAG6014923.1"/>
    <property type="molecule type" value="Genomic_DNA"/>
</dbReference>
<evidence type="ECO:0000256" key="4">
    <source>
        <dbReference type="ARBA" id="ARBA00023319"/>
    </source>
</evidence>
<dbReference type="Pfam" id="PF07679">
    <property type="entry name" value="I-set"/>
    <property type="match status" value="2"/>
</dbReference>
<feature type="domain" description="Ig-like" evidence="6">
    <location>
        <begin position="391"/>
        <end position="481"/>
    </location>
</feature>
<dbReference type="PROSITE" id="PS50835">
    <property type="entry name" value="IG_LIKE"/>
    <property type="match status" value="12"/>
</dbReference>
<gene>
    <name evidence="7" type="ORF">MMEN_LOCUS19409</name>
</gene>
<evidence type="ECO:0000256" key="1">
    <source>
        <dbReference type="ARBA" id="ARBA00022729"/>
    </source>
</evidence>
<dbReference type="InterPro" id="IPR003598">
    <property type="entry name" value="Ig_sub2"/>
</dbReference>
<dbReference type="InterPro" id="IPR007110">
    <property type="entry name" value="Ig-like_dom"/>
</dbReference>
<dbReference type="InterPro" id="IPR003599">
    <property type="entry name" value="Ig_sub"/>
</dbReference>
<dbReference type="SUPFAM" id="SSF48726">
    <property type="entry name" value="Immunoglobulin"/>
    <property type="match status" value="12"/>
</dbReference>
<keyword evidence="4" id="KW-0393">Immunoglobulin domain</keyword>
<feature type="domain" description="Ig-like" evidence="6">
    <location>
        <begin position="571"/>
        <end position="661"/>
    </location>
</feature>
<organism evidence="7 8">
    <name type="scientific">Menidia menidia</name>
    <name type="common">Atlantic silverside</name>
    <dbReference type="NCBI Taxonomy" id="238744"/>
    <lineage>
        <taxon>Eukaryota</taxon>
        <taxon>Metazoa</taxon>
        <taxon>Chordata</taxon>
        <taxon>Craniata</taxon>
        <taxon>Vertebrata</taxon>
        <taxon>Euteleostomi</taxon>
        <taxon>Actinopterygii</taxon>
        <taxon>Neopterygii</taxon>
        <taxon>Teleostei</taxon>
        <taxon>Neoteleostei</taxon>
        <taxon>Acanthomorphata</taxon>
        <taxon>Ovalentaria</taxon>
        <taxon>Atherinomorphae</taxon>
        <taxon>Atheriniformes</taxon>
        <taxon>Atherinopsidae</taxon>
        <taxon>Menidiinae</taxon>
        <taxon>Menidia</taxon>
    </lineage>
</organism>
<dbReference type="InterPro" id="IPR013783">
    <property type="entry name" value="Ig-like_fold"/>
</dbReference>
<protein>
    <submittedName>
        <fullName evidence="7">(Atlantic silverside) hypothetical protein</fullName>
    </submittedName>
</protein>
<feature type="domain" description="Ig-like" evidence="6">
    <location>
        <begin position="664"/>
        <end position="741"/>
    </location>
</feature>
<dbReference type="OrthoDB" id="6159398at2759"/>
<evidence type="ECO:0000256" key="5">
    <source>
        <dbReference type="SAM" id="SignalP"/>
    </source>
</evidence>
<feature type="domain" description="Ig-like" evidence="6">
    <location>
        <begin position="840"/>
        <end position="917"/>
    </location>
</feature>
<dbReference type="InterPro" id="IPR036179">
    <property type="entry name" value="Ig-like_dom_sf"/>
</dbReference>
<evidence type="ECO:0000256" key="2">
    <source>
        <dbReference type="ARBA" id="ARBA00023157"/>
    </source>
</evidence>
<dbReference type="SMART" id="SM00409">
    <property type="entry name" value="IG"/>
    <property type="match status" value="14"/>
</dbReference>
<accession>A0A8S4BK68</accession>
<dbReference type="PANTHER" id="PTHR44337:SF20">
    <property type="entry name" value="CARCINOEMBRYONIC ANTIGEN-RELATED CELL ADHESION MOLECULE 5-RELATED"/>
    <property type="match status" value="1"/>
</dbReference>
<keyword evidence="1 5" id="KW-0732">Signal</keyword>
<feature type="domain" description="Ig-like" evidence="6">
    <location>
        <begin position="923"/>
        <end position="1012"/>
    </location>
</feature>
<name>A0A8S4BK68_9TELE</name>
<evidence type="ECO:0000313" key="7">
    <source>
        <dbReference type="EMBL" id="CAG6014923.1"/>
    </source>
</evidence>